<dbReference type="STRING" id="1384459.GL4_2895"/>
<name>A0A0A8K5V5_9HYPH</name>
<proteinExistence type="predicted"/>
<dbReference type="RefSeq" id="WP_045368409.1">
    <property type="nucleotide sequence ID" value="NZ_AP014648.1"/>
</dbReference>
<reference evidence="2 3" key="1">
    <citation type="submission" date="2014-09" db="EMBL/GenBank/DDBJ databases">
        <title>Genome sequencing of Methyloceanibacter caenitepidi Gela4.</title>
        <authorList>
            <person name="Takeuchi M."/>
            <person name="Susumu S."/>
            <person name="Kamagata Y."/>
            <person name="Oshima K."/>
            <person name="Hattori M."/>
            <person name="Iwasaki W."/>
        </authorList>
    </citation>
    <scope>NUCLEOTIDE SEQUENCE [LARGE SCALE GENOMIC DNA]</scope>
    <source>
        <strain evidence="2 3">Gela4</strain>
    </source>
</reference>
<evidence type="ECO:0000313" key="3">
    <source>
        <dbReference type="Proteomes" id="UP000031643"/>
    </source>
</evidence>
<feature type="region of interest" description="Disordered" evidence="1">
    <location>
        <begin position="1"/>
        <end position="29"/>
    </location>
</feature>
<evidence type="ECO:0000313" key="2">
    <source>
        <dbReference type="EMBL" id="BAQ18328.1"/>
    </source>
</evidence>
<dbReference type="HOGENOM" id="CLU_2193829_0_0_5"/>
<evidence type="ECO:0000256" key="1">
    <source>
        <dbReference type="SAM" id="MobiDB-lite"/>
    </source>
</evidence>
<feature type="compositionally biased region" description="Basic residues" evidence="1">
    <location>
        <begin position="1"/>
        <end position="17"/>
    </location>
</feature>
<gene>
    <name evidence="2" type="ORF">GL4_2895</name>
</gene>
<dbReference type="EMBL" id="AP014648">
    <property type="protein sequence ID" value="BAQ18328.1"/>
    <property type="molecule type" value="Genomic_DNA"/>
</dbReference>
<accession>A0A0A8K5V5</accession>
<organism evidence="2 3">
    <name type="scientific">Methyloceanibacter caenitepidi</name>
    <dbReference type="NCBI Taxonomy" id="1384459"/>
    <lineage>
        <taxon>Bacteria</taxon>
        <taxon>Pseudomonadati</taxon>
        <taxon>Pseudomonadota</taxon>
        <taxon>Alphaproteobacteria</taxon>
        <taxon>Hyphomicrobiales</taxon>
        <taxon>Hyphomicrobiaceae</taxon>
        <taxon>Methyloceanibacter</taxon>
    </lineage>
</organism>
<protein>
    <submittedName>
        <fullName evidence="2">Uncharacterized protein</fullName>
    </submittedName>
</protein>
<keyword evidence="3" id="KW-1185">Reference proteome</keyword>
<dbReference type="KEGG" id="mcg:GL4_2895"/>
<sequence length="108" mass="11361">MAQRGGKRPGAGRKKGSVNKTTKAERAAIAASGLTPREYLLSVMRDENNSQAVRVDAAYKVAPYCHSKLASIEHTGKDGGPIEVAEVAWTIADPETADPEGVQPASEA</sequence>
<dbReference type="Proteomes" id="UP000031643">
    <property type="component" value="Chromosome"/>
</dbReference>
<dbReference type="AlphaFoldDB" id="A0A0A8K5V5"/>